<proteinExistence type="inferred from homology"/>
<dbReference type="PROSITE" id="PS00608">
    <property type="entry name" value="GLYCOSYL_HYDROL_F2_2"/>
    <property type="match status" value="1"/>
</dbReference>
<dbReference type="Pfam" id="PF02837">
    <property type="entry name" value="Glyco_hydro_2_N"/>
    <property type="match status" value="1"/>
</dbReference>
<comment type="catalytic activity">
    <reaction evidence="1 10">
        <text>Hydrolysis of terminal non-reducing beta-D-galactose residues in beta-D-galactosides.</text>
        <dbReference type="EC" id="3.2.1.23"/>
    </reaction>
</comment>
<dbReference type="InterPro" id="IPR004199">
    <property type="entry name" value="B-gal_small/dom_5"/>
</dbReference>
<dbReference type="EC" id="3.2.1.23" evidence="5 10"/>
<evidence type="ECO:0000256" key="1">
    <source>
        <dbReference type="ARBA" id="ARBA00001412"/>
    </source>
</evidence>
<dbReference type="InterPro" id="IPR013783">
    <property type="entry name" value="Ig-like_fold"/>
</dbReference>
<evidence type="ECO:0000256" key="4">
    <source>
        <dbReference type="ARBA" id="ARBA00011245"/>
    </source>
</evidence>
<keyword evidence="14" id="KW-1185">Reference proteome</keyword>
<dbReference type="Pfam" id="PF02929">
    <property type="entry name" value="Bgal_small_N"/>
    <property type="match status" value="1"/>
</dbReference>
<evidence type="ECO:0000313" key="14">
    <source>
        <dbReference type="Proteomes" id="UP000065822"/>
    </source>
</evidence>
<dbReference type="InterPro" id="IPR023232">
    <property type="entry name" value="Glyco_hydro_2_AS"/>
</dbReference>
<gene>
    <name evidence="13" type="primary">lacZ_1</name>
    <name evidence="12" type="ORF">AXF12_10785</name>
    <name evidence="13" type="ORF">SAMEA44541418_01997</name>
</gene>
<dbReference type="GO" id="GO:0030246">
    <property type="term" value="F:carbohydrate binding"/>
    <property type="evidence" value="ECO:0007669"/>
    <property type="project" value="InterPro"/>
</dbReference>
<dbReference type="Gene3D" id="2.60.120.260">
    <property type="entry name" value="Galactose-binding domain-like"/>
    <property type="match status" value="1"/>
</dbReference>
<dbReference type="InterPro" id="IPR008979">
    <property type="entry name" value="Galactose-bd-like_sf"/>
</dbReference>
<dbReference type="Proteomes" id="UP000215539">
    <property type="component" value="Chromosome 1"/>
</dbReference>
<keyword evidence="7" id="KW-0106">Calcium</keyword>
<dbReference type="SUPFAM" id="SSF49785">
    <property type="entry name" value="Galactose-binding domain-like"/>
    <property type="match status" value="1"/>
</dbReference>
<dbReference type="Gene3D" id="3.20.20.80">
    <property type="entry name" value="Glycosidases"/>
    <property type="match status" value="1"/>
</dbReference>
<dbReference type="InterPro" id="IPR032312">
    <property type="entry name" value="LacZ_4"/>
</dbReference>
<comment type="similarity">
    <text evidence="3 10">Belongs to the glycosyl hydrolase 2 family.</text>
</comment>
<dbReference type="GO" id="GO:0009341">
    <property type="term" value="C:beta-galactosidase complex"/>
    <property type="evidence" value="ECO:0007669"/>
    <property type="project" value="InterPro"/>
</dbReference>
<reference evidence="12 14" key="1">
    <citation type="submission" date="2016-02" db="EMBL/GenBank/DDBJ databases">
        <authorList>
            <person name="Holder M.E."/>
            <person name="Ajami N.J."/>
            <person name="Petrosino J.F."/>
        </authorList>
    </citation>
    <scope>NUCLEOTIDE SEQUENCE [LARGE SCALE GENOMIC DNA]</scope>
    <source>
        <strain evidence="12 14">CCUG 32990</strain>
    </source>
</reference>
<name>A0AAX2H0G4_9FLAO</name>
<evidence type="ECO:0000256" key="3">
    <source>
        <dbReference type="ARBA" id="ARBA00007401"/>
    </source>
</evidence>
<dbReference type="InterPro" id="IPR011013">
    <property type="entry name" value="Gal_mutarotase_sf_dom"/>
</dbReference>
<keyword evidence="6 10" id="KW-0378">Hydrolase</keyword>
<dbReference type="GO" id="GO:0005990">
    <property type="term" value="P:lactose catabolic process"/>
    <property type="evidence" value="ECO:0007669"/>
    <property type="project" value="TreeGrafter"/>
</dbReference>
<dbReference type="RefSeq" id="WP_066431064.1">
    <property type="nucleotide sequence ID" value="NZ_CP014227.1"/>
</dbReference>
<dbReference type="SUPFAM" id="SSF74650">
    <property type="entry name" value="Galactose mutarotase-like"/>
    <property type="match status" value="1"/>
</dbReference>
<dbReference type="Gene3D" id="2.60.40.10">
    <property type="entry name" value="Immunoglobulins"/>
    <property type="match status" value="2"/>
</dbReference>
<sequence length="1032" mass="118112">MRIYTTLLLFIFALLSSLGYAQKHDWENLSVSAINTEKNHSYYVPFERTNWEKNDLGSSSQVKLLNGGWQFAYFKHPSKVPSKFYAGAIKQWDVIKVPSNWQLQSNKYDPPVFTNVQYPFKANPPFIPKDYGPVGIYKTSFSLPSQWTGQEVFIHFAGVQSAMYLYINGKKVGYHEDGMLPAEFDLTPHLKAGDNEMIVQVFNWSDGTYLEDQDFWRLSGIYRDVYLFATPKVRMRDFTVTPDLDSQYKDATLKVEVDVQNLANKNEENLSLQATLKDTEGRVVTTEKLPIANLKAQGEQHIDAVFSLKNPLKWTAETPNLYKLGMELLTSDGKPLQALTQNVGFRKVEIKNALLLVNGKPIKIKGVNRHEFDMRNGRTVTREDMIKDIVIMKTHNINAVRTSHYPNTPEWYTLCDVYGLYVMDEANIESHGLWEGGYYTGERPEWQQNIVERNVNMVARDKNHPSIIFWSMGNESVWGKNFDAAYKAMKALDPQKRPVHYESKIPAYANVLSHYDIISNMYTRLTQINDLFHSDTARPVIVCEYAHSMGNSLGNFRKYWDLFNSDVRYQGGFTWDFKDQAIRMKNKDGKEFWNIINYIDKANVNDGLVNAEGTPQPEMHELKKVYQYFNVKDIDINTGLVLISNSNYFVGAEDIYLTWQLLENGKQIDLGTMEQLSLAPQSQRAITIPFKQELVKNGNEYFMNFQFKTKKATLWADKDFEVGSEQIAFPNSISTKWVALPASKPIHLNDKGDVELIGDNFTARFSKTNGSLNSLTYGGKELMVAPLISSFWRVPTDNDEGGFERSYAARWRKAGLDKTTLIPVSLQAFKIGETQVKVVAENQLKTASGTIIQRATYLVNGNGLIEIQQDFTVPKELPPLARVGLQMALDKAFDKVEWYGKGPFESYDDRKEAAFVGIHKKEVKDMFFPYVMPSENGNRSDTRWLKLLSDKAELLVFSDELFNFNAQNYSDTALNKSKETQELPRGEATYLHIDKAQMGLGGDDSWTPRVHKEYILDDASYSYKFSIIPRAR</sequence>
<evidence type="ECO:0000256" key="9">
    <source>
        <dbReference type="ARBA" id="ARBA00032230"/>
    </source>
</evidence>
<dbReference type="FunFam" id="2.60.40.10:FF:000680">
    <property type="entry name" value="Beta-galactosidase"/>
    <property type="match status" value="1"/>
</dbReference>
<organism evidence="13 15">
    <name type="scientific">Capnocytophaga haemolytica</name>
    <dbReference type="NCBI Taxonomy" id="45243"/>
    <lineage>
        <taxon>Bacteria</taxon>
        <taxon>Pseudomonadati</taxon>
        <taxon>Bacteroidota</taxon>
        <taxon>Flavobacteriia</taxon>
        <taxon>Flavobacteriales</taxon>
        <taxon>Flavobacteriaceae</taxon>
        <taxon>Capnocytophaga</taxon>
    </lineage>
</organism>
<dbReference type="InterPro" id="IPR006102">
    <property type="entry name" value="Ig-like_GH2"/>
</dbReference>
<dbReference type="InterPro" id="IPR014718">
    <property type="entry name" value="GH-type_carb-bd"/>
</dbReference>
<dbReference type="SUPFAM" id="SSF51445">
    <property type="entry name" value="(Trans)glycosidases"/>
    <property type="match status" value="1"/>
</dbReference>
<dbReference type="AlphaFoldDB" id="A0AAX2H0G4"/>
<keyword evidence="8 10" id="KW-0326">Glycosidase</keyword>
<dbReference type="PANTHER" id="PTHR46323:SF2">
    <property type="entry name" value="BETA-GALACTOSIDASE"/>
    <property type="match status" value="1"/>
</dbReference>
<reference evidence="13 15" key="2">
    <citation type="submission" date="2017-06" db="EMBL/GenBank/DDBJ databases">
        <authorList>
            <consortium name="Pathogen Informatics"/>
        </authorList>
    </citation>
    <scope>NUCLEOTIDE SEQUENCE [LARGE SCALE GENOMIC DNA]</scope>
    <source>
        <strain evidence="13 15">NCTC12947</strain>
    </source>
</reference>
<evidence type="ECO:0000256" key="2">
    <source>
        <dbReference type="ARBA" id="ARBA00001913"/>
    </source>
</evidence>
<dbReference type="InterPro" id="IPR036156">
    <property type="entry name" value="Beta-gal/glucu_dom_sf"/>
</dbReference>
<evidence type="ECO:0000259" key="11">
    <source>
        <dbReference type="SMART" id="SM01038"/>
    </source>
</evidence>
<comment type="subunit">
    <text evidence="4">Monomer.</text>
</comment>
<dbReference type="Gene3D" id="2.70.98.10">
    <property type="match status" value="1"/>
</dbReference>
<dbReference type="InterPro" id="IPR006103">
    <property type="entry name" value="Glyco_hydro_2_cat"/>
</dbReference>
<dbReference type="GO" id="GO:0004565">
    <property type="term" value="F:beta-galactosidase activity"/>
    <property type="evidence" value="ECO:0007669"/>
    <property type="project" value="UniProtKB-EC"/>
</dbReference>
<evidence type="ECO:0000256" key="6">
    <source>
        <dbReference type="ARBA" id="ARBA00022801"/>
    </source>
</evidence>
<evidence type="ECO:0000313" key="13">
    <source>
        <dbReference type="EMBL" id="SNV15126.1"/>
    </source>
</evidence>
<evidence type="ECO:0000313" key="12">
    <source>
        <dbReference type="EMBL" id="AMD85957.1"/>
    </source>
</evidence>
<dbReference type="SMART" id="SM01038">
    <property type="entry name" value="Bgal_small_N"/>
    <property type="match status" value="1"/>
</dbReference>
<dbReference type="Pfam" id="PF00703">
    <property type="entry name" value="Glyco_hydro_2"/>
    <property type="match status" value="1"/>
</dbReference>
<dbReference type="PANTHER" id="PTHR46323">
    <property type="entry name" value="BETA-GALACTOSIDASE"/>
    <property type="match status" value="1"/>
</dbReference>
<protein>
    <recommendedName>
        <fullName evidence="5 10">Beta-galactosidase</fullName>
        <ecNumber evidence="5 10">3.2.1.23</ecNumber>
    </recommendedName>
    <alternativeName>
        <fullName evidence="9 10">Lactase</fullName>
    </alternativeName>
</protein>
<comment type="cofactor">
    <cofactor evidence="2">
        <name>Ca(2+)</name>
        <dbReference type="ChEBI" id="CHEBI:29108"/>
    </cofactor>
</comment>
<evidence type="ECO:0000256" key="8">
    <source>
        <dbReference type="ARBA" id="ARBA00023295"/>
    </source>
</evidence>
<dbReference type="EMBL" id="CP014227">
    <property type="protein sequence ID" value="AMD85957.1"/>
    <property type="molecule type" value="Genomic_DNA"/>
</dbReference>
<dbReference type="Proteomes" id="UP000065822">
    <property type="component" value="Chromosome"/>
</dbReference>
<dbReference type="InterPro" id="IPR006104">
    <property type="entry name" value="Glyco_hydro_2_N"/>
</dbReference>
<accession>A0AAX2H0G4</accession>
<evidence type="ECO:0000256" key="10">
    <source>
        <dbReference type="RuleBase" id="RU361154"/>
    </source>
</evidence>
<dbReference type="KEGG" id="chg:AXF12_10785"/>
<dbReference type="PROSITE" id="PS00719">
    <property type="entry name" value="GLYCOSYL_HYDROL_F2_1"/>
    <property type="match status" value="1"/>
</dbReference>
<dbReference type="Pfam" id="PF02836">
    <property type="entry name" value="Glyco_hydro_2_C"/>
    <property type="match status" value="1"/>
</dbReference>
<evidence type="ECO:0000256" key="7">
    <source>
        <dbReference type="ARBA" id="ARBA00022837"/>
    </source>
</evidence>
<dbReference type="SUPFAM" id="SSF49303">
    <property type="entry name" value="beta-Galactosidase/glucuronidase domain"/>
    <property type="match status" value="2"/>
</dbReference>
<dbReference type="InterPro" id="IPR023230">
    <property type="entry name" value="Glyco_hydro_2_CS"/>
</dbReference>
<dbReference type="PRINTS" id="PR00132">
    <property type="entry name" value="GLHYDRLASE2"/>
</dbReference>
<dbReference type="InterPro" id="IPR006101">
    <property type="entry name" value="Glyco_hydro_2"/>
</dbReference>
<evidence type="ECO:0000313" key="15">
    <source>
        <dbReference type="Proteomes" id="UP000215539"/>
    </source>
</evidence>
<feature type="domain" description="Beta galactosidase small chain/" evidence="11">
    <location>
        <begin position="755"/>
        <end position="1028"/>
    </location>
</feature>
<dbReference type="Pfam" id="PF16353">
    <property type="entry name" value="LacZ_4"/>
    <property type="match status" value="1"/>
</dbReference>
<dbReference type="InterPro" id="IPR017853">
    <property type="entry name" value="GH"/>
</dbReference>
<dbReference type="InterPro" id="IPR050347">
    <property type="entry name" value="Bact_Beta-galactosidase"/>
</dbReference>
<evidence type="ECO:0000256" key="5">
    <source>
        <dbReference type="ARBA" id="ARBA00012756"/>
    </source>
</evidence>
<dbReference type="EMBL" id="LT906449">
    <property type="protein sequence ID" value="SNV15126.1"/>
    <property type="molecule type" value="Genomic_DNA"/>
</dbReference>